<evidence type="ECO:0000313" key="2">
    <source>
        <dbReference type="EMBL" id="HIZ35208.1"/>
    </source>
</evidence>
<accession>A0A9D2ECZ8</accession>
<proteinExistence type="predicted"/>
<dbReference type="SUPFAM" id="SSF51430">
    <property type="entry name" value="NAD(P)-linked oxidoreductase"/>
    <property type="match status" value="1"/>
</dbReference>
<comment type="caution">
    <text evidence="2">The sequence shown here is derived from an EMBL/GenBank/DDBJ whole genome shotgun (WGS) entry which is preliminary data.</text>
</comment>
<dbReference type="Proteomes" id="UP000824037">
    <property type="component" value="Unassembled WGS sequence"/>
</dbReference>
<protein>
    <submittedName>
        <fullName evidence="2">Aldo/keto reductase</fullName>
    </submittedName>
</protein>
<organism evidence="2 3">
    <name type="scientific">Candidatus Ruania gallistercoris</name>
    <dbReference type="NCBI Taxonomy" id="2838746"/>
    <lineage>
        <taxon>Bacteria</taxon>
        <taxon>Bacillati</taxon>
        <taxon>Actinomycetota</taxon>
        <taxon>Actinomycetes</taxon>
        <taxon>Micrococcales</taxon>
        <taxon>Ruaniaceae</taxon>
        <taxon>Ruania</taxon>
    </lineage>
</organism>
<dbReference type="EMBL" id="DXBY01000086">
    <property type="protein sequence ID" value="HIZ35208.1"/>
    <property type="molecule type" value="Genomic_DNA"/>
</dbReference>
<dbReference type="GO" id="GO:0016491">
    <property type="term" value="F:oxidoreductase activity"/>
    <property type="evidence" value="ECO:0007669"/>
    <property type="project" value="InterPro"/>
</dbReference>
<feature type="domain" description="NADP-dependent oxidoreductase" evidence="1">
    <location>
        <begin position="15"/>
        <end position="291"/>
    </location>
</feature>
<dbReference type="Pfam" id="PF00248">
    <property type="entry name" value="Aldo_ket_red"/>
    <property type="match status" value="1"/>
</dbReference>
<reference evidence="2" key="2">
    <citation type="submission" date="2021-04" db="EMBL/GenBank/DDBJ databases">
        <authorList>
            <person name="Gilroy R."/>
        </authorList>
    </citation>
    <scope>NUCLEOTIDE SEQUENCE</scope>
    <source>
        <strain evidence="2">ChiGjej4B4-7305</strain>
    </source>
</reference>
<name>A0A9D2ECZ8_9MICO</name>
<dbReference type="AlphaFoldDB" id="A0A9D2ECZ8"/>
<sequence>MRSKAESLLTPTLVTLGTSGLGDRPDAVATARALLRSGHAMIDTSNAYDGGRSEQVIGRAIADLGGLPTGTQVISKADRDLETGVFDRDRVLSSFEESCTRLGLDTLPLYQLHDPYTITVAEAMAPGGAVQGLVELREQGVVGAIGVAAGPTSLLTEYVSTGAFDAVLSHNRFTLVDRSAAELFAAAREREMLVFNAAPFGGGLLASGARPGGRYHYQEAPADLLTWVQRAEEVCADHRVPLAAAALAFSAREETISSTVVGVGSAARLRELDDLLDTPIPADLWPALDALGPPPSPVTD</sequence>
<dbReference type="InterPro" id="IPR036812">
    <property type="entry name" value="NAD(P)_OxRdtase_dom_sf"/>
</dbReference>
<dbReference type="PANTHER" id="PTHR42686:SF1">
    <property type="entry name" value="GH17980P-RELATED"/>
    <property type="match status" value="1"/>
</dbReference>
<reference evidence="2" key="1">
    <citation type="journal article" date="2021" name="PeerJ">
        <title>Extensive microbial diversity within the chicken gut microbiome revealed by metagenomics and culture.</title>
        <authorList>
            <person name="Gilroy R."/>
            <person name="Ravi A."/>
            <person name="Getino M."/>
            <person name="Pursley I."/>
            <person name="Horton D.L."/>
            <person name="Alikhan N.F."/>
            <person name="Baker D."/>
            <person name="Gharbi K."/>
            <person name="Hall N."/>
            <person name="Watson M."/>
            <person name="Adriaenssens E.M."/>
            <person name="Foster-Nyarko E."/>
            <person name="Jarju S."/>
            <person name="Secka A."/>
            <person name="Antonio M."/>
            <person name="Oren A."/>
            <person name="Chaudhuri R.R."/>
            <person name="La Ragione R."/>
            <person name="Hildebrand F."/>
            <person name="Pallen M.J."/>
        </authorList>
    </citation>
    <scope>NUCLEOTIDE SEQUENCE</scope>
    <source>
        <strain evidence="2">ChiGjej4B4-7305</strain>
    </source>
</reference>
<gene>
    <name evidence="2" type="ORF">H9815_05485</name>
</gene>
<dbReference type="InterPro" id="IPR023210">
    <property type="entry name" value="NADP_OxRdtase_dom"/>
</dbReference>
<dbReference type="InterPro" id="IPR020471">
    <property type="entry name" value="AKR"/>
</dbReference>
<dbReference type="PANTHER" id="PTHR42686">
    <property type="entry name" value="GH17980P-RELATED"/>
    <property type="match status" value="1"/>
</dbReference>
<dbReference type="GO" id="GO:0005829">
    <property type="term" value="C:cytosol"/>
    <property type="evidence" value="ECO:0007669"/>
    <property type="project" value="TreeGrafter"/>
</dbReference>
<evidence type="ECO:0000313" key="3">
    <source>
        <dbReference type="Proteomes" id="UP000824037"/>
    </source>
</evidence>
<evidence type="ECO:0000259" key="1">
    <source>
        <dbReference type="Pfam" id="PF00248"/>
    </source>
</evidence>
<dbReference type="Gene3D" id="3.20.20.100">
    <property type="entry name" value="NADP-dependent oxidoreductase domain"/>
    <property type="match status" value="1"/>
</dbReference>